<dbReference type="PANTHER" id="PTHR30055">
    <property type="entry name" value="HTH-TYPE TRANSCRIPTIONAL REGULATOR RUTR"/>
    <property type="match status" value="1"/>
</dbReference>
<dbReference type="InterPro" id="IPR054129">
    <property type="entry name" value="DesT_TetR_C"/>
</dbReference>
<dbReference type="Pfam" id="PF00440">
    <property type="entry name" value="TetR_N"/>
    <property type="match status" value="1"/>
</dbReference>
<dbReference type="Proteomes" id="UP000183810">
    <property type="component" value="Chromosome"/>
</dbReference>
<dbReference type="Gene3D" id="1.10.357.10">
    <property type="entry name" value="Tetracycline Repressor, domain 2"/>
    <property type="match status" value="1"/>
</dbReference>
<feature type="domain" description="HTH tetR-type" evidence="5">
    <location>
        <begin position="29"/>
        <end position="89"/>
    </location>
</feature>
<evidence type="ECO:0000256" key="1">
    <source>
        <dbReference type="ARBA" id="ARBA00023015"/>
    </source>
</evidence>
<keyword evidence="2 4" id="KW-0238">DNA-binding</keyword>
<evidence type="ECO:0000256" key="3">
    <source>
        <dbReference type="ARBA" id="ARBA00023163"/>
    </source>
</evidence>
<dbReference type="InterPro" id="IPR023772">
    <property type="entry name" value="DNA-bd_HTH_TetR-type_CS"/>
</dbReference>
<dbReference type="Pfam" id="PF21943">
    <property type="entry name" value="TetR_C_46"/>
    <property type="match status" value="1"/>
</dbReference>
<dbReference type="PROSITE" id="PS50977">
    <property type="entry name" value="HTH_TETR_2"/>
    <property type="match status" value="1"/>
</dbReference>
<dbReference type="EMBL" id="CP018082">
    <property type="protein sequence ID" value="APE34701.1"/>
    <property type="molecule type" value="Genomic_DNA"/>
</dbReference>
<protein>
    <submittedName>
        <fullName evidence="6">TetR family transcriptional regulator</fullName>
    </submittedName>
</protein>
<dbReference type="AlphaFoldDB" id="A0A1J0VRP5"/>
<keyword evidence="7" id="KW-1185">Reference proteome</keyword>
<dbReference type="PROSITE" id="PS01081">
    <property type="entry name" value="HTH_TETR_1"/>
    <property type="match status" value="1"/>
</dbReference>
<organism evidence="6 7">
    <name type="scientific">Nocardia mangyaensis</name>
    <dbReference type="NCBI Taxonomy" id="2213200"/>
    <lineage>
        <taxon>Bacteria</taxon>
        <taxon>Bacillati</taxon>
        <taxon>Actinomycetota</taxon>
        <taxon>Actinomycetes</taxon>
        <taxon>Mycobacteriales</taxon>
        <taxon>Nocardiaceae</taxon>
        <taxon>Nocardia</taxon>
    </lineage>
</organism>
<evidence type="ECO:0000256" key="2">
    <source>
        <dbReference type="ARBA" id="ARBA00023125"/>
    </source>
</evidence>
<dbReference type="GO" id="GO:0000976">
    <property type="term" value="F:transcription cis-regulatory region binding"/>
    <property type="evidence" value="ECO:0007669"/>
    <property type="project" value="TreeGrafter"/>
</dbReference>
<dbReference type="RefSeq" id="WP_071927882.1">
    <property type="nucleotide sequence ID" value="NZ_CP018082.1"/>
</dbReference>
<dbReference type="PRINTS" id="PR00455">
    <property type="entry name" value="HTHTETR"/>
</dbReference>
<sequence>MTDLVDEGPSYRVSAYVSARRKASRAARMARHPKLLAAASRTFVLRGYHAASMDEIAARASVSKPILYQHFSGKLELYLAVLQGHADALVSGVLLALRSTDDNHQRVRAAVEAYFDFVDDESQGFRLVFESGIVNESSVHRIVDRATEACVDAVFELVTQDSQLGPYQARIWAVGIVGASQVTARYWLDTGRTVPKHQAVEVAVAQYWSGLSGIPPQTVDRPR</sequence>
<dbReference type="KEGG" id="nsl:BOX37_12900"/>
<evidence type="ECO:0000313" key="7">
    <source>
        <dbReference type="Proteomes" id="UP000183810"/>
    </source>
</evidence>
<dbReference type="InterPro" id="IPR001647">
    <property type="entry name" value="HTH_TetR"/>
</dbReference>
<feature type="DNA-binding region" description="H-T-H motif" evidence="4">
    <location>
        <begin position="52"/>
        <end position="71"/>
    </location>
</feature>
<keyword evidence="1" id="KW-0805">Transcription regulation</keyword>
<dbReference type="InterPro" id="IPR050109">
    <property type="entry name" value="HTH-type_TetR-like_transc_reg"/>
</dbReference>
<dbReference type="InterPro" id="IPR036271">
    <property type="entry name" value="Tet_transcr_reg_TetR-rel_C_sf"/>
</dbReference>
<name>A0A1J0VRP5_9NOCA</name>
<reference evidence="6" key="1">
    <citation type="submission" date="2016-11" db="EMBL/GenBank/DDBJ databases">
        <authorList>
            <person name="Jaros S."/>
            <person name="Januszkiewicz K."/>
            <person name="Wedrychowicz H."/>
        </authorList>
    </citation>
    <scope>NUCLEOTIDE SEQUENCE [LARGE SCALE GENOMIC DNA]</scope>
    <source>
        <strain evidence="6">Y48</strain>
    </source>
</reference>
<evidence type="ECO:0000259" key="5">
    <source>
        <dbReference type="PROSITE" id="PS50977"/>
    </source>
</evidence>
<evidence type="ECO:0000313" key="6">
    <source>
        <dbReference type="EMBL" id="APE34701.1"/>
    </source>
</evidence>
<dbReference type="SUPFAM" id="SSF48498">
    <property type="entry name" value="Tetracyclin repressor-like, C-terminal domain"/>
    <property type="match status" value="1"/>
</dbReference>
<proteinExistence type="predicted"/>
<dbReference type="InterPro" id="IPR009057">
    <property type="entry name" value="Homeodomain-like_sf"/>
</dbReference>
<evidence type="ECO:0000256" key="4">
    <source>
        <dbReference type="PROSITE-ProRule" id="PRU00335"/>
    </source>
</evidence>
<dbReference type="SUPFAM" id="SSF46689">
    <property type="entry name" value="Homeodomain-like"/>
    <property type="match status" value="1"/>
</dbReference>
<keyword evidence="3" id="KW-0804">Transcription</keyword>
<dbReference type="PANTHER" id="PTHR30055:SF160">
    <property type="entry name" value="TRANSCRIPTIONAL REGULATORY PROTEIN (PROBABLY ASNC-FAMILY)-RELATED"/>
    <property type="match status" value="1"/>
</dbReference>
<gene>
    <name evidence="6" type="ORF">BOX37_12900</name>
</gene>
<dbReference type="OrthoDB" id="70491at2"/>
<accession>A0A1J0VRP5</accession>
<dbReference type="GO" id="GO:0003700">
    <property type="term" value="F:DNA-binding transcription factor activity"/>
    <property type="evidence" value="ECO:0007669"/>
    <property type="project" value="TreeGrafter"/>
</dbReference>